<feature type="region of interest" description="Disordered" evidence="1">
    <location>
        <begin position="242"/>
        <end position="269"/>
    </location>
</feature>
<evidence type="ECO:0000256" key="1">
    <source>
        <dbReference type="SAM" id="MobiDB-lite"/>
    </source>
</evidence>
<comment type="caution">
    <text evidence="2">The sequence shown here is derived from an EMBL/GenBank/DDBJ whole genome shotgun (WGS) entry which is preliminary data.</text>
</comment>
<sequence length="269" mass="29225">MKINPSPQGAVTWKAPAQPQSPPAQADSPHTASAQNDAVIISEQGRALAVGQQSAADSRALYENVYGAAGLGQRVTGRFHEAGQGAFTQTDAPEHYTPDEAERFRASLAFLAGRFSNDRQVQNPFAGLDRAGLTDIIENGQAFSDEERYAALYAREDLDEQYFSGVMGYALETSDVRPLRRAYLELLDQMSPAERLKYPSNEREQVAVRLAESEQAQGTLPSDFSVLDYMQWAPKGRLNLEALLAPTNPEPAPSPEAGPAGDQGSSRLR</sequence>
<dbReference type="Proteomes" id="UP001380290">
    <property type="component" value="Unassembled WGS sequence"/>
</dbReference>
<feature type="region of interest" description="Disordered" evidence="1">
    <location>
        <begin position="1"/>
        <end position="36"/>
    </location>
</feature>
<accession>A0ABU8QT63</accession>
<feature type="compositionally biased region" description="Low complexity" evidence="1">
    <location>
        <begin position="15"/>
        <end position="26"/>
    </location>
</feature>
<evidence type="ECO:0000313" key="2">
    <source>
        <dbReference type="EMBL" id="MEJ5863791.1"/>
    </source>
</evidence>
<name>A0ABU8QT63_9PSED</name>
<reference evidence="2 3" key="1">
    <citation type="submission" date="2024-02" db="EMBL/GenBank/DDBJ databases">
        <title>Identification of pathogenicity and growth-promoting function of Pseudomonas putida variant.</title>
        <authorList>
            <person name="Sun J."/>
        </authorList>
    </citation>
    <scope>NUCLEOTIDE SEQUENCE [LARGE SCALE GENOMIC DNA]</scope>
    <source>
        <strain evidence="2 3">A03</strain>
    </source>
</reference>
<evidence type="ECO:0000313" key="3">
    <source>
        <dbReference type="Proteomes" id="UP001380290"/>
    </source>
</evidence>
<organism evidence="2 3">
    <name type="scientific">Pseudomonas farsensis</name>
    <dbReference type="NCBI Taxonomy" id="2745492"/>
    <lineage>
        <taxon>Bacteria</taxon>
        <taxon>Pseudomonadati</taxon>
        <taxon>Pseudomonadota</taxon>
        <taxon>Gammaproteobacteria</taxon>
        <taxon>Pseudomonadales</taxon>
        <taxon>Pseudomonadaceae</taxon>
        <taxon>Pseudomonas</taxon>
    </lineage>
</organism>
<gene>
    <name evidence="2" type="ORF">V7S98_11200</name>
</gene>
<proteinExistence type="predicted"/>
<keyword evidence="3" id="KW-1185">Reference proteome</keyword>
<dbReference type="EMBL" id="JBBHLC010000025">
    <property type="protein sequence ID" value="MEJ5863791.1"/>
    <property type="molecule type" value="Genomic_DNA"/>
</dbReference>
<dbReference type="RefSeq" id="WP_339599296.1">
    <property type="nucleotide sequence ID" value="NZ_JBBHLC010000025.1"/>
</dbReference>
<protein>
    <submittedName>
        <fullName evidence="2">Uncharacterized protein</fullName>
    </submittedName>
</protein>